<evidence type="ECO:0000256" key="5">
    <source>
        <dbReference type="HAMAP-Rule" id="MF_00902"/>
    </source>
</evidence>
<dbReference type="eggNOG" id="COG0805">
    <property type="taxonomic scope" value="Bacteria"/>
</dbReference>
<sequence length="237" mass="26668">MTLKPDVQTEQPLRDHLQEFRKRLIICLVVVAIAALACYNYVDDIIALLSGPAGKLYFMNPSEVFFTYMEIALYAGILFTLPVLLYEVWAFVAPALWPEERRAVLVILPTAVILFYVGLVFAYYLVIPAAVTFFMGFATQTLQPMFSLESYLSFILALTLPFGFIFELPLIVVFLAKIGLVTGDFLKGKRKILIVIAFIFAAVVSPTTDIFTQTMIAVPLIVLYEISLFIVCKVMHK</sequence>
<keyword evidence="3 5" id="KW-1133">Transmembrane helix</keyword>
<reference evidence="6 7" key="1">
    <citation type="submission" date="2010-08" db="EMBL/GenBank/DDBJ databases">
        <authorList>
            <person name="Weinstock G."/>
            <person name="Sodergren E."/>
            <person name="Clifton S."/>
            <person name="Fulton L."/>
            <person name="Fulton B."/>
            <person name="Courtney L."/>
            <person name="Fronick C."/>
            <person name="Harrison M."/>
            <person name="Strong C."/>
            <person name="Farmer C."/>
            <person name="Delahaunty K."/>
            <person name="Markovic C."/>
            <person name="Hall O."/>
            <person name="Minx P."/>
            <person name="Tomlinson C."/>
            <person name="Mitreva M."/>
            <person name="Hou S."/>
            <person name="Chen J."/>
            <person name="Wollam A."/>
            <person name="Pepin K.H."/>
            <person name="Johnson M."/>
            <person name="Bhonagiri V."/>
            <person name="Zhang X."/>
            <person name="Suruliraj S."/>
            <person name="Warren W."/>
            <person name="Chinwalla A."/>
            <person name="Mardis E.R."/>
            <person name="Wilson R.K."/>
        </authorList>
    </citation>
    <scope>NUCLEOTIDE SEQUENCE [LARGE SCALE GENOMIC DNA]</scope>
    <source>
        <strain evidence="6 7">F0359</strain>
    </source>
</reference>
<gene>
    <name evidence="5 6" type="primary">tatC</name>
    <name evidence="6" type="ORF">HMPREF9429_01662</name>
</gene>
<feature type="transmembrane region" description="Helical" evidence="5">
    <location>
        <begin position="151"/>
        <end position="180"/>
    </location>
</feature>
<dbReference type="HAMAP" id="MF_00902">
    <property type="entry name" value="TatC"/>
    <property type="match status" value="1"/>
</dbReference>
<feature type="transmembrane region" description="Helical" evidence="5">
    <location>
        <begin position="192"/>
        <end position="208"/>
    </location>
</feature>
<keyword evidence="2 5" id="KW-0812">Transmembrane</keyword>
<comment type="similarity">
    <text evidence="5">Belongs to the TatC family.</text>
</comment>
<keyword evidence="5" id="KW-0653">Protein transport</keyword>
<dbReference type="EMBL" id="AECS01000040">
    <property type="protein sequence ID" value="EFQ03459.1"/>
    <property type="molecule type" value="Genomic_DNA"/>
</dbReference>
<protein>
    <recommendedName>
        <fullName evidence="5">Sec-independent protein translocase protein TatC</fullName>
    </recommendedName>
</protein>
<evidence type="ECO:0000256" key="4">
    <source>
        <dbReference type="ARBA" id="ARBA00023136"/>
    </source>
</evidence>
<evidence type="ECO:0000256" key="2">
    <source>
        <dbReference type="ARBA" id="ARBA00022692"/>
    </source>
</evidence>
<dbReference type="GO" id="GO:0009977">
    <property type="term" value="F:proton motive force dependent protein transmembrane transporter activity"/>
    <property type="evidence" value="ECO:0007669"/>
    <property type="project" value="TreeGrafter"/>
</dbReference>
<dbReference type="InterPro" id="IPR019820">
    <property type="entry name" value="Sec-indep_translocase_CS"/>
</dbReference>
<feature type="transmembrane region" description="Helical" evidence="5">
    <location>
        <begin position="214"/>
        <end position="232"/>
    </location>
</feature>
<dbReference type="GO" id="GO:0033281">
    <property type="term" value="C:TAT protein transport complex"/>
    <property type="evidence" value="ECO:0007669"/>
    <property type="project" value="UniProtKB-UniRule"/>
</dbReference>
<feature type="transmembrane region" description="Helical" evidence="5">
    <location>
        <begin position="24"/>
        <end position="42"/>
    </location>
</feature>
<dbReference type="PANTHER" id="PTHR30371:SF0">
    <property type="entry name" value="SEC-INDEPENDENT PROTEIN TRANSLOCASE PROTEIN TATC, CHLOROPLASTIC-RELATED"/>
    <property type="match status" value="1"/>
</dbReference>
<keyword evidence="4 5" id="KW-0472">Membrane</keyword>
<dbReference type="AlphaFoldDB" id="E2ZDW3"/>
<comment type="function">
    <text evidence="5">Part of the twin-arginine translocation (Tat) system that transports large folded proteins containing a characteristic twin-arginine motif in their signal peptide across membranes.</text>
</comment>
<dbReference type="GO" id="GO:0065002">
    <property type="term" value="P:intracellular protein transmembrane transport"/>
    <property type="evidence" value="ECO:0007669"/>
    <property type="project" value="TreeGrafter"/>
</dbReference>
<dbReference type="InterPro" id="IPR002033">
    <property type="entry name" value="TatC"/>
</dbReference>
<name>E2ZDW3_9FIRM</name>
<dbReference type="RefSeq" id="WP_006943004.1">
    <property type="nucleotide sequence ID" value="NZ_GL538209.1"/>
</dbReference>
<comment type="subunit">
    <text evidence="5">Forms a complex with TatA.</text>
</comment>
<dbReference type="Proteomes" id="UP000003195">
    <property type="component" value="Unassembled WGS sequence"/>
</dbReference>
<comment type="subcellular location">
    <subcellularLocation>
        <location evidence="5">Cell membrane</location>
        <topology evidence="5">Multi-pass membrane protein</topology>
    </subcellularLocation>
    <subcellularLocation>
        <location evidence="1">Membrane</location>
        <topology evidence="1">Multi-pass membrane protein</topology>
    </subcellularLocation>
</comment>
<feature type="transmembrane region" description="Helical" evidence="5">
    <location>
        <begin position="71"/>
        <end position="92"/>
    </location>
</feature>
<dbReference type="PRINTS" id="PR01840">
    <property type="entry name" value="TATCFAMILY"/>
</dbReference>
<dbReference type="OrthoDB" id="9777044at2"/>
<keyword evidence="5" id="KW-0811">Translocation</keyword>
<dbReference type="PROSITE" id="PS01218">
    <property type="entry name" value="TATC"/>
    <property type="match status" value="1"/>
</dbReference>
<evidence type="ECO:0000256" key="1">
    <source>
        <dbReference type="ARBA" id="ARBA00004141"/>
    </source>
</evidence>
<dbReference type="NCBIfam" id="TIGR00945">
    <property type="entry name" value="tatC"/>
    <property type="match status" value="1"/>
</dbReference>
<proteinExistence type="inferred from homology"/>
<comment type="caution">
    <text evidence="6">The sequence shown here is derived from an EMBL/GenBank/DDBJ whole genome shotgun (WGS) entry which is preliminary data.</text>
</comment>
<evidence type="ECO:0000256" key="3">
    <source>
        <dbReference type="ARBA" id="ARBA00022989"/>
    </source>
</evidence>
<keyword evidence="5" id="KW-1003">Cell membrane</keyword>
<dbReference type="GO" id="GO:0043953">
    <property type="term" value="P:protein transport by the Tat complex"/>
    <property type="evidence" value="ECO:0007669"/>
    <property type="project" value="UniProtKB-UniRule"/>
</dbReference>
<keyword evidence="5" id="KW-0813">Transport</keyword>
<keyword evidence="7" id="KW-1185">Reference proteome</keyword>
<organism evidence="6 7">
    <name type="scientific">Megasphaera micronuciformis F0359</name>
    <dbReference type="NCBI Taxonomy" id="706434"/>
    <lineage>
        <taxon>Bacteria</taxon>
        <taxon>Bacillati</taxon>
        <taxon>Bacillota</taxon>
        <taxon>Negativicutes</taxon>
        <taxon>Veillonellales</taxon>
        <taxon>Veillonellaceae</taxon>
        <taxon>Megasphaera</taxon>
    </lineage>
</organism>
<feature type="transmembrane region" description="Helical" evidence="5">
    <location>
        <begin position="104"/>
        <end position="131"/>
    </location>
</feature>
<accession>E2ZDW3</accession>
<dbReference type="HOGENOM" id="CLU_031942_3_3_9"/>
<evidence type="ECO:0000313" key="7">
    <source>
        <dbReference type="Proteomes" id="UP000003195"/>
    </source>
</evidence>
<dbReference type="Pfam" id="PF00902">
    <property type="entry name" value="TatC"/>
    <property type="match status" value="1"/>
</dbReference>
<dbReference type="PANTHER" id="PTHR30371">
    <property type="entry name" value="SEC-INDEPENDENT PROTEIN TRANSLOCASE PROTEIN TATC"/>
    <property type="match status" value="1"/>
</dbReference>
<dbReference type="STRING" id="706434.HMPREF9429_01662"/>
<evidence type="ECO:0000313" key="6">
    <source>
        <dbReference type="EMBL" id="EFQ03459.1"/>
    </source>
</evidence>